<name>A0A8S2AGG3_ARAAE</name>
<evidence type="ECO:0000256" key="4">
    <source>
        <dbReference type="ARBA" id="ARBA00022842"/>
    </source>
</evidence>
<evidence type="ECO:0000259" key="6">
    <source>
        <dbReference type="PROSITE" id="PS51462"/>
    </source>
</evidence>
<dbReference type="InterPro" id="IPR000086">
    <property type="entry name" value="NUDIX_hydrolase_dom"/>
</dbReference>
<evidence type="ECO:0000256" key="2">
    <source>
        <dbReference type="ARBA" id="ARBA00022723"/>
    </source>
</evidence>
<dbReference type="SUPFAM" id="SSF55811">
    <property type="entry name" value="Nudix"/>
    <property type="match status" value="1"/>
</dbReference>
<dbReference type="EMBL" id="LR999455">
    <property type="protein sequence ID" value="CAE6075290.1"/>
    <property type="molecule type" value="Genomic_DNA"/>
</dbReference>
<dbReference type="InterPro" id="IPR015797">
    <property type="entry name" value="NUDIX_hydrolase-like_dom_sf"/>
</dbReference>
<comment type="cofactor">
    <cofactor evidence="1">
        <name>Mg(2+)</name>
        <dbReference type="ChEBI" id="CHEBI:18420"/>
    </cofactor>
</comment>
<dbReference type="AlphaFoldDB" id="A0A8S2AGG3"/>
<dbReference type="Gene3D" id="3.90.79.10">
    <property type="entry name" value="Nucleoside Triphosphate Pyrophosphohydrolase"/>
    <property type="match status" value="1"/>
</dbReference>
<feature type="chain" id="PRO_5035938233" description="Nudix hydrolase domain-containing protein" evidence="5">
    <location>
        <begin position="27"/>
        <end position="388"/>
    </location>
</feature>
<evidence type="ECO:0000256" key="3">
    <source>
        <dbReference type="ARBA" id="ARBA00022801"/>
    </source>
</evidence>
<evidence type="ECO:0000256" key="5">
    <source>
        <dbReference type="SAM" id="SignalP"/>
    </source>
</evidence>
<gene>
    <name evidence="7" type="ORF">AARE701A_LOCUS12689</name>
</gene>
<dbReference type="FunFam" id="3.90.79.10:FF:000062">
    <property type="entry name" value="Nudix hydrolase 9"/>
    <property type="match status" value="1"/>
</dbReference>
<reference evidence="7" key="1">
    <citation type="submission" date="2021-01" db="EMBL/GenBank/DDBJ databases">
        <authorList>
            <person name="Bezrukov I."/>
        </authorList>
    </citation>
    <scope>NUCLEOTIDE SEQUENCE</scope>
</reference>
<keyword evidence="4" id="KW-0460">Magnesium</keyword>
<keyword evidence="3" id="KW-0378">Hydrolase</keyword>
<keyword evidence="8" id="KW-1185">Reference proteome</keyword>
<organism evidence="7 8">
    <name type="scientific">Arabidopsis arenosa</name>
    <name type="common">Sand rock-cress</name>
    <name type="synonym">Cardaminopsis arenosa</name>
    <dbReference type="NCBI Taxonomy" id="38785"/>
    <lineage>
        <taxon>Eukaryota</taxon>
        <taxon>Viridiplantae</taxon>
        <taxon>Streptophyta</taxon>
        <taxon>Embryophyta</taxon>
        <taxon>Tracheophyta</taxon>
        <taxon>Spermatophyta</taxon>
        <taxon>Magnoliopsida</taxon>
        <taxon>eudicotyledons</taxon>
        <taxon>Gunneridae</taxon>
        <taxon>Pentapetalae</taxon>
        <taxon>rosids</taxon>
        <taxon>malvids</taxon>
        <taxon>Brassicales</taxon>
        <taxon>Brassicaceae</taxon>
        <taxon>Camelineae</taxon>
        <taxon>Arabidopsis</taxon>
    </lineage>
</organism>
<keyword evidence="5" id="KW-0732">Signal</keyword>
<evidence type="ECO:0000313" key="7">
    <source>
        <dbReference type="EMBL" id="CAE6075290.1"/>
    </source>
</evidence>
<protein>
    <recommendedName>
        <fullName evidence="6">Nudix hydrolase domain-containing protein</fullName>
    </recommendedName>
</protein>
<dbReference type="PANTHER" id="PTHR31835">
    <property type="entry name" value="URIDINE DIPHOSPHATE GLUCOSE PYROPHOSPHATASE"/>
    <property type="match status" value="1"/>
</dbReference>
<dbReference type="PANTHER" id="PTHR31835:SF1">
    <property type="entry name" value="URIDINE DIPHOSPHATE GLUCOSE PYROPHOSPHATASE NUDT22"/>
    <property type="match status" value="1"/>
</dbReference>
<proteinExistence type="predicted"/>
<evidence type="ECO:0000313" key="8">
    <source>
        <dbReference type="Proteomes" id="UP000682877"/>
    </source>
</evidence>
<dbReference type="CDD" id="cd02883">
    <property type="entry name" value="NUDIX_Hydrolase"/>
    <property type="match status" value="1"/>
</dbReference>
<evidence type="ECO:0000256" key="1">
    <source>
        <dbReference type="ARBA" id="ARBA00001946"/>
    </source>
</evidence>
<dbReference type="GO" id="GO:0052751">
    <property type="term" value="F:GDP-mannose hydrolase activity"/>
    <property type="evidence" value="ECO:0007669"/>
    <property type="project" value="TreeGrafter"/>
</dbReference>
<sequence>MSSFKMIFQPLSLLLFLTLLVSSVTSGRFLYDFDPVPSSATTPLDTDSVGFSKAVIEVVENLAVSGSLLASLSLATSMAKLAQEMNPEGSRYKLLLSCPSGLSPSQVSVDFSKSHDRILHPDPDLEDSISQVWEQRTQRNSSLFNGQKFRYGSYCLDGDDGGANEVPHVCLRLGLTDYRTFVGTNLSSLWEKFLVTSEDDSVRCRHTSSPLGNGAVIETSDKKIIVLRRSNNVGEFPGHYVFPGGHPEPTAVGIDCHQLEHDVQTSELLNKKVSQEMFDSIICEVVEETGIPASSLSPPLFIGISRRELNVRPAMFFYLKCSHHSDDIPRLYSSAEDGFESTQLHTVSLDELKMMTSRMPGCHHGGFALYELMLQRLKNTKETSLIAT</sequence>
<accession>A0A8S2AGG3</accession>
<dbReference type="PROSITE" id="PS51462">
    <property type="entry name" value="NUDIX"/>
    <property type="match status" value="1"/>
</dbReference>
<keyword evidence="2" id="KW-0479">Metal-binding</keyword>
<dbReference type="InterPro" id="IPR055295">
    <property type="entry name" value="NUDT22/NUDT9-like"/>
</dbReference>
<feature type="signal peptide" evidence="5">
    <location>
        <begin position="1"/>
        <end position="26"/>
    </location>
</feature>
<dbReference type="GO" id="GO:0046872">
    <property type="term" value="F:metal ion binding"/>
    <property type="evidence" value="ECO:0007669"/>
    <property type="project" value="UniProtKB-KW"/>
</dbReference>
<feature type="domain" description="Nudix hydrolase" evidence="6">
    <location>
        <begin position="208"/>
        <end position="375"/>
    </location>
</feature>
<dbReference type="Proteomes" id="UP000682877">
    <property type="component" value="Chromosome 5"/>
</dbReference>